<dbReference type="GO" id="GO:0005960">
    <property type="term" value="C:glycine cleavage complex"/>
    <property type="evidence" value="ECO:0007669"/>
    <property type="project" value="InterPro"/>
</dbReference>
<evidence type="ECO:0000256" key="5">
    <source>
        <dbReference type="ARBA" id="ARBA00031395"/>
    </source>
</evidence>
<dbReference type="Gene3D" id="3.30.1360.120">
    <property type="entry name" value="Probable tRNA modification gtpase trme, domain 1"/>
    <property type="match status" value="1"/>
</dbReference>
<dbReference type="AlphaFoldDB" id="A0A4Y8P9F9"/>
<evidence type="ECO:0000256" key="2">
    <source>
        <dbReference type="ARBA" id="ARBA00012616"/>
    </source>
</evidence>
<sequence length="379" mass="42660">MQYNVVVSNTNQSVPFTTFLYKHHIELGAHMGLFAGWWMPIYYHSALEEHKAVRENAGIFDLCHMGQFFVEGPQAAEWLNGILTNDLSVLNDGQSQYNLLLTDSGGIIDDLLLYRINSTSYLLVVNASVADKDYSLFHRFLPQQGVTLTDNRHKWGCIAIQGPQSWAIVKKVFGLDPLPKHTLKKIIFEKQFLYIASTGYTGETGAELFFPAAIASLIWTRLLEEGKIIHLLPCGLASRNILRLEASLPLNGIDLREDKNPWEAELDKAVCLSKPYTFPGKFALVQLKNTFQDLLVAFTAKDIMCPQPRTGSPIFFMGEKRGEVTSGVWSPSLGRVIGMGYIHKFCATVGNTIEIEIRDKRYPFLIQKKPLYRKGSSHS</sequence>
<evidence type="ECO:0000256" key="1">
    <source>
        <dbReference type="ARBA" id="ARBA00008609"/>
    </source>
</evidence>
<dbReference type="NCBIfam" id="NF001567">
    <property type="entry name" value="PRK00389.1"/>
    <property type="match status" value="1"/>
</dbReference>
<dbReference type="GO" id="GO:0008483">
    <property type="term" value="F:transaminase activity"/>
    <property type="evidence" value="ECO:0007669"/>
    <property type="project" value="UniProtKB-KW"/>
</dbReference>
<dbReference type="EMBL" id="LXQC01000157">
    <property type="protein sequence ID" value="TFE67236.1"/>
    <property type="molecule type" value="Genomic_DNA"/>
</dbReference>
<evidence type="ECO:0000256" key="3">
    <source>
        <dbReference type="ARBA" id="ARBA00022576"/>
    </source>
</evidence>
<dbReference type="SUPFAM" id="SSF101790">
    <property type="entry name" value="Aminomethyltransferase beta-barrel domain"/>
    <property type="match status" value="1"/>
</dbReference>
<evidence type="ECO:0000256" key="6">
    <source>
        <dbReference type="ARBA" id="ARBA00047665"/>
    </source>
</evidence>
<organism evidence="10 11">
    <name type="scientific">Methylacidiphilum caldifontis</name>
    <dbReference type="NCBI Taxonomy" id="2795386"/>
    <lineage>
        <taxon>Bacteria</taxon>
        <taxon>Pseudomonadati</taxon>
        <taxon>Verrucomicrobiota</taxon>
        <taxon>Methylacidiphilae</taxon>
        <taxon>Methylacidiphilales</taxon>
        <taxon>Methylacidiphilaceae</taxon>
        <taxon>Methylacidiphilum (ex Ratnadevi et al. 2023)</taxon>
    </lineage>
</organism>
<feature type="domain" description="Aminomethyltransferase C-terminal" evidence="9">
    <location>
        <begin position="295"/>
        <end position="372"/>
    </location>
</feature>
<dbReference type="PIRSF" id="PIRSF006487">
    <property type="entry name" value="GcvT"/>
    <property type="match status" value="1"/>
</dbReference>
<keyword evidence="11" id="KW-1185">Reference proteome</keyword>
<dbReference type="InterPro" id="IPR027266">
    <property type="entry name" value="TrmE/GcvT-like"/>
</dbReference>
<dbReference type="InterPro" id="IPR029043">
    <property type="entry name" value="GcvT/YgfZ_C"/>
</dbReference>
<dbReference type="GO" id="GO:0006546">
    <property type="term" value="P:glycine catabolic process"/>
    <property type="evidence" value="ECO:0007669"/>
    <property type="project" value="InterPro"/>
</dbReference>
<evidence type="ECO:0000256" key="7">
    <source>
        <dbReference type="PIRSR" id="PIRSR006487-1"/>
    </source>
</evidence>
<dbReference type="Proteomes" id="UP000297713">
    <property type="component" value="Unassembled WGS sequence"/>
</dbReference>
<dbReference type="GO" id="GO:0004047">
    <property type="term" value="F:aminomethyltransferase activity"/>
    <property type="evidence" value="ECO:0007669"/>
    <property type="project" value="UniProtKB-EC"/>
</dbReference>
<proteinExistence type="inferred from homology"/>
<protein>
    <recommendedName>
        <fullName evidence="2">aminomethyltransferase</fullName>
        <ecNumber evidence="2">2.1.2.10</ecNumber>
    </recommendedName>
    <alternativeName>
        <fullName evidence="5">Glycine cleavage system T protein</fullName>
    </alternativeName>
</protein>
<gene>
    <name evidence="10" type="ORF">A7Q10_09710</name>
</gene>
<reference evidence="10 11" key="1">
    <citation type="submission" date="2016-05" db="EMBL/GenBank/DDBJ databases">
        <title>Diversity and Homogeneity among Thermoacidophilic Verrucomicrobia Methanotrophs Linked with Geographical Origin.</title>
        <authorList>
            <person name="Erikstad H.-A."/>
            <person name="Smestad N.B."/>
            <person name="Ceballos R.M."/>
            <person name="Birkeland N.-K."/>
        </authorList>
    </citation>
    <scope>NUCLEOTIDE SEQUENCE [LARGE SCALE GENOMIC DNA]</scope>
    <source>
        <strain evidence="10 11">Phi</strain>
    </source>
</reference>
<dbReference type="InterPro" id="IPR006222">
    <property type="entry name" value="GCVT_N"/>
</dbReference>
<dbReference type="EC" id="2.1.2.10" evidence="2"/>
<keyword evidence="3" id="KW-0032">Aminotransferase</keyword>
<comment type="similarity">
    <text evidence="1">Belongs to the GcvT family.</text>
</comment>
<accession>A0A4Y8P9F9</accession>
<evidence type="ECO:0000259" key="9">
    <source>
        <dbReference type="Pfam" id="PF08669"/>
    </source>
</evidence>
<comment type="caution">
    <text evidence="10">The sequence shown here is derived from an EMBL/GenBank/DDBJ whole genome shotgun (WGS) entry which is preliminary data.</text>
</comment>
<evidence type="ECO:0000256" key="4">
    <source>
        <dbReference type="ARBA" id="ARBA00022679"/>
    </source>
</evidence>
<dbReference type="FunFam" id="3.30.70.1400:FF:000001">
    <property type="entry name" value="Aminomethyltransferase"/>
    <property type="match status" value="1"/>
</dbReference>
<dbReference type="PANTHER" id="PTHR43757:SF2">
    <property type="entry name" value="AMINOMETHYLTRANSFERASE, MITOCHONDRIAL"/>
    <property type="match status" value="1"/>
</dbReference>
<dbReference type="NCBIfam" id="TIGR00528">
    <property type="entry name" value="gcvT"/>
    <property type="match status" value="1"/>
</dbReference>
<dbReference type="PANTHER" id="PTHR43757">
    <property type="entry name" value="AMINOMETHYLTRANSFERASE"/>
    <property type="match status" value="1"/>
</dbReference>
<dbReference type="Pfam" id="PF08669">
    <property type="entry name" value="GCV_T_C"/>
    <property type="match status" value="1"/>
</dbReference>
<dbReference type="Pfam" id="PF01571">
    <property type="entry name" value="GCV_T"/>
    <property type="match status" value="1"/>
</dbReference>
<evidence type="ECO:0000313" key="10">
    <source>
        <dbReference type="EMBL" id="TFE67236.1"/>
    </source>
</evidence>
<dbReference type="InterPro" id="IPR013977">
    <property type="entry name" value="GcvT_C"/>
</dbReference>
<keyword evidence="4" id="KW-0808">Transferase</keyword>
<evidence type="ECO:0000259" key="8">
    <source>
        <dbReference type="Pfam" id="PF01571"/>
    </source>
</evidence>
<dbReference type="InterPro" id="IPR028896">
    <property type="entry name" value="GcvT/YgfZ/DmdA"/>
</dbReference>
<dbReference type="OrthoDB" id="9774591at2"/>
<dbReference type="SUPFAM" id="SSF103025">
    <property type="entry name" value="Folate-binding domain"/>
    <property type="match status" value="1"/>
</dbReference>
<evidence type="ECO:0000313" key="11">
    <source>
        <dbReference type="Proteomes" id="UP000297713"/>
    </source>
</evidence>
<name>A0A4Y8P9F9_9BACT</name>
<comment type="catalytic activity">
    <reaction evidence="6">
        <text>N(6)-[(R)-S(8)-aminomethyldihydrolipoyl]-L-lysyl-[protein] + (6S)-5,6,7,8-tetrahydrofolate = N(6)-[(R)-dihydrolipoyl]-L-lysyl-[protein] + (6R)-5,10-methylene-5,6,7,8-tetrahydrofolate + NH4(+)</text>
        <dbReference type="Rhea" id="RHEA:16945"/>
        <dbReference type="Rhea" id="RHEA-COMP:10475"/>
        <dbReference type="Rhea" id="RHEA-COMP:10492"/>
        <dbReference type="ChEBI" id="CHEBI:15636"/>
        <dbReference type="ChEBI" id="CHEBI:28938"/>
        <dbReference type="ChEBI" id="CHEBI:57453"/>
        <dbReference type="ChEBI" id="CHEBI:83100"/>
        <dbReference type="ChEBI" id="CHEBI:83143"/>
        <dbReference type="EC" id="2.1.2.10"/>
    </reaction>
</comment>
<feature type="domain" description="GCVT N-terminal" evidence="8">
    <location>
        <begin position="20"/>
        <end position="274"/>
    </location>
</feature>
<dbReference type="InterPro" id="IPR006223">
    <property type="entry name" value="GcvT"/>
</dbReference>
<feature type="binding site" evidence="7">
    <location>
        <position position="207"/>
    </location>
    <ligand>
        <name>substrate</name>
    </ligand>
</feature>